<accession>A0A3L6PT41</accession>
<name>A0A3L6PT41_PANMI</name>
<evidence type="ECO:0000313" key="2">
    <source>
        <dbReference type="EMBL" id="RLM61426.1"/>
    </source>
</evidence>
<organism evidence="2 3">
    <name type="scientific">Panicum miliaceum</name>
    <name type="common">Proso millet</name>
    <name type="synonym">Broomcorn millet</name>
    <dbReference type="NCBI Taxonomy" id="4540"/>
    <lineage>
        <taxon>Eukaryota</taxon>
        <taxon>Viridiplantae</taxon>
        <taxon>Streptophyta</taxon>
        <taxon>Embryophyta</taxon>
        <taxon>Tracheophyta</taxon>
        <taxon>Spermatophyta</taxon>
        <taxon>Magnoliopsida</taxon>
        <taxon>Liliopsida</taxon>
        <taxon>Poales</taxon>
        <taxon>Poaceae</taxon>
        <taxon>PACMAD clade</taxon>
        <taxon>Panicoideae</taxon>
        <taxon>Panicodae</taxon>
        <taxon>Paniceae</taxon>
        <taxon>Panicinae</taxon>
        <taxon>Panicum</taxon>
        <taxon>Panicum sect. Panicum</taxon>
    </lineage>
</organism>
<gene>
    <name evidence="2" type="ORF">C2845_PM14G03140</name>
</gene>
<protein>
    <recommendedName>
        <fullName evidence="1">Helitron helicase-like domain-containing protein</fullName>
    </recommendedName>
</protein>
<dbReference type="Proteomes" id="UP000275267">
    <property type="component" value="Unassembled WGS sequence"/>
</dbReference>
<feature type="domain" description="Helitron helicase-like" evidence="1">
    <location>
        <begin position="219"/>
        <end position="402"/>
    </location>
</feature>
<dbReference type="AlphaFoldDB" id="A0A3L6PT41"/>
<evidence type="ECO:0000313" key="3">
    <source>
        <dbReference type="Proteomes" id="UP000275267"/>
    </source>
</evidence>
<keyword evidence="3" id="KW-1185">Reference proteome</keyword>
<dbReference type="EMBL" id="PQIB02000016">
    <property type="protein sequence ID" value="RLM61426.1"/>
    <property type="molecule type" value="Genomic_DNA"/>
</dbReference>
<evidence type="ECO:0000259" key="1">
    <source>
        <dbReference type="Pfam" id="PF14214"/>
    </source>
</evidence>
<reference evidence="3" key="1">
    <citation type="journal article" date="2019" name="Nat. Commun.">
        <title>The genome of broomcorn millet.</title>
        <authorList>
            <person name="Zou C."/>
            <person name="Miki D."/>
            <person name="Li D."/>
            <person name="Tang Q."/>
            <person name="Xiao L."/>
            <person name="Rajput S."/>
            <person name="Deng P."/>
            <person name="Jia W."/>
            <person name="Huang R."/>
            <person name="Zhang M."/>
            <person name="Sun Y."/>
            <person name="Hu J."/>
            <person name="Fu X."/>
            <person name="Schnable P.S."/>
            <person name="Li F."/>
            <person name="Zhang H."/>
            <person name="Feng B."/>
            <person name="Zhu X."/>
            <person name="Liu R."/>
            <person name="Schnable J.C."/>
            <person name="Zhu J.-K."/>
            <person name="Zhang H."/>
        </authorList>
    </citation>
    <scope>NUCLEOTIDE SEQUENCE [LARGE SCALE GENOMIC DNA]</scope>
</reference>
<dbReference type="InterPro" id="IPR025476">
    <property type="entry name" value="Helitron_helicase-like"/>
</dbReference>
<proteinExistence type="predicted"/>
<dbReference type="Pfam" id="PF14214">
    <property type="entry name" value="Helitron_like_N"/>
    <property type="match status" value="1"/>
</dbReference>
<comment type="caution">
    <text evidence="2">The sequence shown here is derived from an EMBL/GenBank/DDBJ whole genome shotgun (WGS) entry which is preliminary data.</text>
</comment>
<dbReference type="STRING" id="4540.A0A3L6PT41"/>
<dbReference type="PANTHER" id="PTHR45786">
    <property type="entry name" value="DNA BINDING PROTEIN-LIKE"/>
    <property type="match status" value="1"/>
</dbReference>
<dbReference type="PANTHER" id="PTHR45786:SF74">
    <property type="entry name" value="ATP-DEPENDENT DNA HELICASE"/>
    <property type="match status" value="1"/>
</dbReference>
<sequence length="435" mass="49198">MRLIRQYNSLFAFTSLGVHVDNSINTGNGPYVFRINGVVHHRIGSPIPHVGRRPEYAQLYIYDTANELQNRLNIASGEGSDQTDPQIVSDLIGMLDQHNPLVHQFRMARDRLLSPTAPEIAIKPAGTLDNHGDRYSLPSAPELAALLIGGLTPNVSSFDIIVETRMSQFKHISPIHPALMTMQYPLLFPYGDIGYHLGIKLKETGAPTVGRENVSMLEFYAYEMHYRRGEPNPTICSGRLSQQFEVKCYSCVEASKLSFYFFNQDLLRCETYQGICDAICHGASTGKDVGIKKMLPASHIASKRYMQQNYHDCMAICRAYGPPDKFTTFTCNSKWPEIEEAIRFEPGQKACDRADMVVRVFHMKLEEYLDHIKEGRIFGPIRAVAHTNEFQKRGLPHSHILVGSLGPIVSPLQLKLISTFLLNYQILKRTPWDFH</sequence>
<dbReference type="OrthoDB" id="1900198at2759"/>